<evidence type="ECO:0000313" key="1">
    <source>
        <dbReference type="EMBL" id="ANY84024.1"/>
    </source>
</evidence>
<gene>
    <name evidence="1" type="ORF">BB934_37815</name>
</gene>
<geneLocation type="plasmid" evidence="1">
    <name>unnamed2</name>
</geneLocation>
<dbReference type="EMBL" id="CP016619">
    <property type="protein sequence ID" value="ANY84024.1"/>
    <property type="molecule type" value="Genomic_DNA"/>
</dbReference>
<organism evidence="1">
    <name type="scientific">Microvirga ossetica</name>
    <dbReference type="NCBI Taxonomy" id="1882682"/>
    <lineage>
        <taxon>Bacteria</taxon>
        <taxon>Pseudomonadati</taxon>
        <taxon>Pseudomonadota</taxon>
        <taxon>Alphaproteobacteria</taxon>
        <taxon>Hyphomicrobiales</taxon>
        <taxon>Methylobacteriaceae</taxon>
        <taxon>Microvirga</taxon>
    </lineage>
</organism>
<proteinExistence type="predicted"/>
<accession>A0A1B2EVQ1</accession>
<name>A0A1B2EVQ1_9HYPH</name>
<dbReference type="KEGG" id="moc:BB934_37815"/>
<dbReference type="AlphaFoldDB" id="A0A1B2EVQ1"/>
<dbReference type="OrthoDB" id="9958368at2"/>
<sequence>MPGTKEKTETSEHDVDGHSVRIVRGLDREELWIDGTRRRFFKYPGGYVLADNAFVPPQETLLEAARDYLKQAEREKPSRKRGHR</sequence>
<protein>
    <submittedName>
        <fullName evidence="1">Uncharacterized protein</fullName>
    </submittedName>
</protein>
<keyword evidence="1" id="KW-0614">Plasmid</keyword>
<reference evidence="1" key="1">
    <citation type="submission" date="2016-07" db="EMBL/GenBank/DDBJ databases">
        <title>Microvirga ossetica sp. nov. a new species of rhizobia isolated from root nodules of the legume species Vicia alpestris Steven originated from North Ossetia region in the Caucasus.</title>
        <authorList>
            <person name="Safronova V.I."/>
            <person name="Kuznetsova I.G."/>
            <person name="Sazanova A.L."/>
            <person name="Belimov A."/>
            <person name="Andronov E."/>
            <person name="Osledkin Y.S."/>
            <person name="Onishchuk O.P."/>
            <person name="Kurchak O.N."/>
            <person name="Shaposhnikov A.I."/>
            <person name="Willems A."/>
            <person name="Tikhonovich I.A."/>
        </authorList>
    </citation>
    <scope>NUCLEOTIDE SEQUENCE [LARGE SCALE GENOMIC DNA]</scope>
    <source>
        <strain evidence="1">V5/3M</strain>
        <plasmid evidence="1">unnamed2</plasmid>
    </source>
</reference>
<dbReference type="RefSeq" id="WP_099514958.1">
    <property type="nucleotide sequence ID" value="NZ_CP016619.1"/>
</dbReference>